<evidence type="ECO:0000313" key="2">
    <source>
        <dbReference type="EMBL" id="PLW12958.1"/>
    </source>
</evidence>
<gene>
    <name evidence="2" type="ORF">PCANC_17803</name>
    <name evidence="4" type="ORF">PCASD_04172</name>
    <name evidence="3" type="ORF">PCASD_20698</name>
</gene>
<feature type="signal peptide" evidence="1">
    <location>
        <begin position="1"/>
        <end position="18"/>
    </location>
</feature>
<dbReference type="AlphaFoldDB" id="A0A2N5SI90"/>
<dbReference type="EMBL" id="PGCI01000782">
    <property type="protein sequence ID" value="PLW16043.1"/>
    <property type="molecule type" value="Genomic_DNA"/>
</dbReference>
<comment type="caution">
    <text evidence="2">The sequence shown here is derived from an EMBL/GenBank/DDBJ whole genome shotgun (WGS) entry which is preliminary data.</text>
</comment>
<accession>A0A2N5SI90</accession>
<evidence type="ECO:0000313" key="4">
    <source>
        <dbReference type="EMBL" id="PLW46144.1"/>
    </source>
</evidence>
<name>A0A2N5SI90_9BASI</name>
<dbReference type="Proteomes" id="UP000235392">
    <property type="component" value="Unassembled WGS sequence"/>
</dbReference>
<sequence length="78" mass="8437">MRFTPVAVGLLLVTRGSAELHPVMAITKHDAGCKGGGVDFKTAPDTFIVQTADLYCATHLERYNARAETLGAIAREYK</sequence>
<keyword evidence="1" id="KW-0732">Signal</keyword>
<keyword evidence="5" id="KW-1185">Reference proteome</keyword>
<evidence type="ECO:0000313" key="6">
    <source>
        <dbReference type="Proteomes" id="UP000235392"/>
    </source>
</evidence>
<evidence type="ECO:0000313" key="3">
    <source>
        <dbReference type="EMBL" id="PLW16043.1"/>
    </source>
</evidence>
<dbReference type="Proteomes" id="UP000235388">
    <property type="component" value="Unassembled WGS sequence"/>
</dbReference>
<dbReference type="EMBL" id="PGCJ01000965">
    <property type="protein sequence ID" value="PLW12958.1"/>
    <property type="molecule type" value="Genomic_DNA"/>
</dbReference>
<reference evidence="5 6" key="1">
    <citation type="submission" date="2017-11" db="EMBL/GenBank/DDBJ databases">
        <title>De novo assembly and phasing of dikaryotic genomes from two isolates of Puccinia coronata f. sp. avenae, the causal agent of oat crown rust.</title>
        <authorList>
            <person name="Miller M.E."/>
            <person name="Zhang Y."/>
            <person name="Omidvar V."/>
            <person name="Sperschneider J."/>
            <person name="Schwessinger B."/>
            <person name="Raley C."/>
            <person name="Palmer J.M."/>
            <person name="Garnica D."/>
            <person name="Upadhyaya N."/>
            <person name="Rathjen J."/>
            <person name="Taylor J.M."/>
            <person name="Park R.F."/>
            <person name="Dodds P.N."/>
            <person name="Hirsch C.D."/>
            <person name="Kianian S.F."/>
            <person name="Figueroa M."/>
        </authorList>
    </citation>
    <scope>NUCLEOTIDE SEQUENCE [LARGE SCALE GENOMIC DNA]</scope>
    <source>
        <strain evidence="2">12NC29</strain>
        <strain evidence="3">12SD80</strain>
    </source>
</reference>
<organism evidence="2 5">
    <name type="scientific">Puccinia coronata f. sp. avenae</name>
    <dbReference type="NCBI Taxonomy" id="200324"/>
    <lineage>
        <taxon>Eukaryota</taxon>
        <taxon>Fungi</taxon>
        <taxon>Dikarya</taxon>
        <taxon>Basidiomycota</taxon>
        <taxon>Pucciniomycotina</taxon>
        <taxon>Pucciniomycetes</taxon>
        <taxon>Pucciniales</taxon>
        <taxon>Pucciniaceae</taxon>
        <taxon>Puccinia</taxon>
    </lineage>
</organism>
<dbReference type="EMBL" id="PGCI01000042">
    <property type="protein sequence ID" value="PLW46144.1"/>
    <property type="molecule type" value="Genomic_DNA"/>
</dbReference>
<protein>
    <submittedName>
        <fullName evidence="2">Uncharacterized protein</fullName>
    </submittedName>
</protein>
<feature type="chain" id="PRO_5015083555" evidence="1">
    <location>
        <begin position="19"/>
        <end position="78"/>
    </location>
</feature>
<proteinExistence type="predicted"/>
<evidence type="ECO:0000313" key="5">
    <source>
        <dbReference type="Proteomes" id="UP000235388"/>
    </source>
</evidence>
<evidence type="ECO:0000256" key="1">
    <source>
        <dbReference type="SAM" id="SignalP"/>
    </source>
</evidence>